<name>A0AAD7D363_MYCRO</name>
<sequence>MQPPIDAVGNVLKMSSPTSLEELTFVYCPNVCDNIWGCLGPNVRKFSQHLFK</sequence>
<dbReference type="Proteomes" id="UP001221757">
    <property type="component" value="Unassembled WGS sequence"/>
</dbReference>
<protein>
    <submittedName>
        <fullName evidence="1">Uncharacterized protein</fullName>
    </submittedName>
</protein>
<evidence type="ECO:0000313" key="2">
    <source>
        <dbReference type="Proteomes" id="UP001221757"/>
    </source>
</evidence>
<gene>
    <name evidence="1" type="ORF">B0H17DRAFT_1080042</name>
</gene>
<organism evidence="1 2">
    <name type="scientific">Mycena rosella</name>
    <name type="common">Pink bonnet</name>
    <name type="synonym">Agaricus rosellus</name>
    <dbReference type="NCBI Taxonomy" id="1033263"/>
    <lineage>
        <taxon>Eukaryota</taxon>
        <taxon>Fungi</taxon>
        <taxon>Dikarya</taxon>
        <taxon>Basidiomycota</taxon>
        <taxon>Agaricomycotina</taxon>
        <taxon>Agaricomycetes</taxon>
        <taxon>Agaricomycetidae</taxon>
        <taxon>Agaricales</taxon>
        <taxon>Marasmiineae</taxon>
        <taxon>Mycenaceae</taxon>
        <taxon>Mycena</taxon>
    </lineage>
</organism>
<reference evidence="1" key="1">
    <citation type="submission" date="2023-03" db="EMBL/GenBank/DDBJ databases">
        <title>Massive genome expansion in bonnet fungi (Mycena s.s.) driven by repeated elements and novel gene families across ecological guilds.</title>
        <authorList>
            <consortium name="Lawrence Berkeley National Laboratory"/>
            <person name="Harder C.B."/>
            <person name="Miyauchi S."/>
            <person name="Viragh M."/>
            <person name="Kuo A."/>
            <person name="Thoen E."/>
            <person name="Andreopoulos B."/>
            <person name="Lu D."/>
            <person name="Skrede I."/>
            <person name="Drula E."/>
            <person name="Henrissat B."/>
            <person name="Morin E."/>
            <person name="Kohler A."/>
            <person name="Barry K."/>
            <person name="LaButti K."/>
            <person name="Morin E."/>
            <person name="Salamov A."/>
            <person name="Lipzen A."/>
            <person name="Mereny Z."/>
            <person name="Hegedus B."/>
            <person name="Baldrian P."/>
            <person name="Stursova M."/>
            <person name="Weitz H."/>
            <person name="Taylor A."/>
            <person name="Grigoriev I.V."/>
            <person name="Nagy L.G."/>
            <person name="Martin F."/>
            <person name="Kauserud H."/>
        </authorList>
    </citation>
    <scope>NUCLEOTIDE SEQUENCE</scope>
    <source>
        <strain evidence="1">CBHHK067</strain>
    </source>
</reference>
<evidence type="ECO:0000313" key="1">
    <source>
        <dbReference type="EMBL" id="KAJ7676446.1"/>
    </source>
</evidence>
<accession>A0AAD7D363</accession>
<dbReference type="AlphaFoldDB" id="A0AAD7D363"/>
<keyword evidence="2" id="KW-1185">Reference proteome</keyword>
<comment type="caution">
    <text evidence="1">The sequence shown here is derived from an EMBL/GenBank/DDBJ whole genome shotgun (WGS) entry which is preliminary data.</text>
</comment>
<proteinExistence type="predicted"/>
<dbReference type="EMBL" id="JARKIE010000142">
    <property type="protein sequence ID" value="KAJ7676446.1"/>
    <property type="molecule type" value="Genomic_DNA"/>
</dbReference>